<comment type="caution">
    <text evidence="1">The sequence shown here is derived from an EMBL/GenBank/DDBJ whole genome shotgun (WGS) entry which is preliminary data.</text>
</comment>
<dbReference type="AlphaFoldDB" id="A0AAD6VSX3"/>
<gene>
    <name evidence="1" type="ORF">GGX14DRAFT_430674</name>
</gene>
<dbReference type="InterPro" id="IPR052980">
    <property type="entry name" value="Crinkler_effector"/>
</dbReference>
<organism evidence="1 2">
    <name type="scientific">Mycena pura</name>
    <dbReference type="NCBI Taxonomy" id="153505"/>
    <lineage>
        <taxon>Eukaryota</taxon>
        <taxon>Fungi</taxon>
        <taxon>Dikarya</taxon>
        <taxon>Basidiomycota</taxon>
        <taxon>Agaricomycotina</taxon>
        <taxon>Agaricomycetes</taxon>
        <taxon>Agaricomycetidae</taxon>
        <taxon>Agaricales</taxon>
        <taxon>Marasmiineae</taxon>
        <taxon>Mycenaceae</taxon>
        <taxon>Mycena</taxon>
    </lineage>
</organism>
<dbReference type="PANTHER" id="PTHR33129">
    <property type="entry name" value="PROTEIN KINASE DOMAIN-CONTAINING PROTEIN-RELATED"/>
    <property type="match status" value="1"/>
</dbReference>
<evidence type="ECO:0000313" key="1">
    <source>
        <dbReference type="EMBL" id="KAJ7221687.1"/>
    </source>
</evidence>
<reference evidence="1" key="1">
    <citation type="submission" date="2023-03" db="EMBL/GenBank/DDBJ databases">
        <title>Massive genome expansion in bonnet fungi (Mycena s.s.) driven by repeated elements and novel gene families across ecological guilds.</title>
        <authorList>
            <consortium name="Lawrence Berkeley National Laboratory"/>
            <person name="Harder C.B."/>
            <person name="Miyauchi S."/>
            <person name="Viragh M."/>
            <person name="Kuo A."/>
            <person name="Thoen E."/>
            <person name="Andreopoulos B."/>
            <person name="Lu D."/>
            <person name="Skrede I."/>
            <person name="Drula E."/>
            <person name="Henrissat B."/>
            <person name="Morin E."/>
            <person name="Kohler A."/>
            <person name="Barry K."/>
            <person name="LaButti K."/>
            <person name="Morin E."/>
            <person name="Salamov A."/>
            <person name="Lipzen A."/>
            <person name="Mereny Z."/>
            <person name="Hegedus B."/>
            <person name="Baldrian P."/>
            <person name="Stursova M."/>
            <person name="Weitz H."/>
            <person name="Taylor A."/>
            <person name="Grigoriev I.V."/>
            <person name="Nagy L.G."/>
            <person name="Martin F."/>
            <person name="Kauserud H."/>
        </authorList>
    </citation>
    <scope>NUCLEOTIDE SEQUENCE</scope>
    <source>
        <strain evidence="1">9144</strain>
    </source>
</reference>
<name>A0AAD6VSX3_9AGAR</name>
<proteinExistence type="predicted"/>
<protein>
    <submittedName>
        <fullName evidence="1">Uncharacterized protein</fullName>
    </submittedName>
</protein>
<dbReference type="EMBL" id="JARJCW010000008">
    <property type="protein sequence ID" value="KAJ7221687.1"/>
    <property type="molecule type" value="Genomic_DNA"/>
</dbReference>
<sequence>MTSRSQWAQEIYDQVWIKGNDCTTVTNGVKHLTSIVSASGDDDLIIIREEYLKIWSYIEEASGKLNTKNRKSGIPRGLVVWGHPGIGKSLFLLYALVQALLAKKPVALCRSPFHFDYFDKDGVTRIKWADAGALKLPPGVIALFDTLKEQESPHNIFIDRLNAAYVVQATSPKVSQYKEWSKQLRAELWPMPLWSRAELQQLDDLNPRDTTKYYTCLQLADFLGPTPRACSDEVKIGTDLSDDFTPLNFTNAYANSSQGLHFHDFFFAGVVEGCGVKRASSDPKTYCHYYIPTRLLRQVALKTFRQMSIEEQQRLCHTFSAHPQLCGAFYEVLGPKVVVADGLVCRFPRRDGSAVAEHFLPAELHILESDDDAIVDPSHFTTDRLWIPPPNFPSVDAVAVLESGRLVRMIQLTIARRHDIKEQGIARVIVKFSAIEGVRYELVFIAPTDEIGRKLALTRGGERTARRPYALRVKNTPHVGPVGNASTERPAPPEPFTIPVGYAIAGFIKADDLSALLVGGFSILDGLANS</sequence>
<dbReference type="PANTHER" id="PTHR33129:SF1">
    <property type="entry name" value="ATP-BINDING PROTEIN"/>
    <property type="match status" value="1"/>
</dbReference>
<dbReference type="Proteomes" id="UP001219525">
    <property type="component" value="Unassembled WGS sequence"/>
</dbReference>
<evidence type="ECO:0000313" key="2">
    <source>
        <dbReference type="Proteomes" id="UP001219525"/>
    </source>
</evidence>
<accession>A0AAD6VSX3</accession>
<keyword evidence="2" id="KW-1185">Reference proteome</keyword>